<reference evidence="2 3" key="1">
    <citation type="submission" date="2019-09" db="EMBL/GenBank/DDBJ databases">
        <title>Goodfellowia gen. nov., a new genus of the Pseudonocardineae related to Actinoalloteichus, containing Goodfellowia coeruleoviolacea gen. nov., comb. nov. gen. nov., comb. nov.</title>
        <authorList>
            <person name="Labeda D."/>
        </authorList>
    </citation>
    <scope>NUCLEOTIDE SEQUENCE [LARGE SCALE GENOMIC DNA]</scope>
    <source>
        <strain evidence="2 3">AN110305</strain>
    </source>
</reference>
<feature type="domain" description="DUF397" evidence="1">
    <location>
        <begin position="6"/>
        <end position="25"/>
    </location>
</feature>
<dbReference type="Proteomes" id="UP000323454">
    <property type="component" value="Unassembled WGS sequence"/>
</dbReference>
<evidence type="ECO:0000313" key="2">
    <source>
        <dbReference type="EMBL" id="KAA2251206.1"/>
    </source>
</evidence>
<proteinExistence type="predicted"/>
<gene>
    <name evidence="2" type="ORF">F0L68_37930</name>
</gene>
<name>A0A5B2WL30_9PSEU</name>
<accession>A0A5B2WL30</accession>
<dbReference type="Pfam" id="PF04149">
    <property type="entry name" value="DUF397"/>
    <property type="match status" value="2"/>
</dbReference>
<keyword evidence="3" id="KW-1185">Reference proteome</keyword>
<protein>
    <submittedName>
        <fullName evidence="2">DUF397 domain-containing protein</fullName>
    </submittedName>
</protein>
<evidence type="ECO:0000313" key="3">
    <source>
        <dbReference type="Proteomes" id="UP000323454"/>
    </source>
</evidence>
<dbReference type="AlphaFoldDB" id="A0A5B2WL30"/>
<reference evidence="2 3" key="2">
    <citation type="submission" date="2019-09" db="EMBL/GenBank/DDBJ databases">
        <authorList>
            <person name="Jin C."/>
        </authorList>
    </citation>
    <scope>NUCLEOTIDE SEQUENCE [LARGE SCALE GENOMIC DNA]</scope>
    <source>
        <strain evidence="2 3">AN110305</strain>
    </source>
</reference>
<feature type="domain" description="DUF397" evidence="1">
    <location>
        <begin position="33"/>
        <end position="85"/>
    </location>
</feature>
<dbReference type="OrthoDB" id="3430276at2"/>
<dbReference type="InterPro" id="IPR007278">
    <property type="entry name" value="DUF397"/>
</dbReference>
<dbReference type="RefSeq" id="WP_149854745.1">
    <property type="nucleotide sequence ID" value="NZ_VUOB01000085.1"/>
</dbReference>
<evidence type="ECO:0000259" key="1">
    <source>
        <dbReference type="Pfam" id="PF04149"/>
    </source>
</evidence>
<dbReference type="EMBL" id="VUOB01000085">
    <property type="protein sequence ID" value="KAA2251206.1"/>
    <property type="molecule type" value="Genomic_DNA"/>
</dbReference>
<sequence>MTNNTRWRKSSYSGGGNNDCVELDRAAMTNAIGWRKSTYSGGGSNECVELGRRTEQTSIRDSKSPRTGTLTFRAATFDNFIDAIKAGRLNS</sequence>
<comment type="caution">
    <text evidence="2">The sequence shown here is derived from an EMBL/GenBank/DDBJ whole genome shotgun (WGS) entry which is preliminary data.</text>
</comment>
<organism evidence="2 3">
    <name type="scientific">Solihabitans fulvus</name>
    <dbReference type="NCBI Taxonomy" id="1892852"/>
    <lineage>
        <taxon>Bacteria</taxon>
        <taxon>Bacillati</taxon>
        <taxon>Actinomycetota</taxon>
        <taxon>Actinomycetes</taxon>
        <taxon>Pseudonocardiales</taxon>
        <taxon>Pseudonocardiaceae</taxon>
        <taxon>Solihabitans</taxon>
    </lineage>
</organism>